<evidence type="ECO:0000259" key="6">
    <source>
        <dbReference type="PROSITE" id="PS51034"/>
    </source>
</evidence>
<sequence length="740" mass="80470">MLDRVLLQVLTLLLLSRASRASSLGLTVQIAPLDTDGGKTVRAHFSVIAPTPCPDLSSVCAAGEDCQAHLMSLPFIYTKPSPQWCVRQWQKTVPSDYKALLALGPSTQFFVSINAVPKTRANNGKLNQPAYVALPPPLRARQNCPVDFSLSVKDLDGDRVRCRFARADRGECQNGTQHAFIKLDEENCVLSYTGNAVPGQYFIFLMAEDLIPVPTISRVQDISPLSSVPVHLSLSVEEWTSSCSNEPPATRGTPEKNAVLYALPYQEVKFSTTYNSDLESVLEIAVVGPPDLYRVNFASVGHSATLTMAWIRSENNLTRLLPICFVANTNSLQSELRCVWLFQKRMKTLPAGTGLVNTLKLTCGETEMVLVLPVASLTEISLPELQLNSPTCSVTYNSTYLTAHISFGSCGTRAVHSGSELVYTNTLKSVRPYTMISRRPSLILPMACRIRAVQVKGPHLAISIPTERETFGDIRFWIEFHLPGQGPLARFTSTPQFRSNFLPLGRARRQVVVGTGSNTTTDITIGDKLKQLDLYVVSNCSVDRAELVVSSCIESETEDFANSQPILRQGCIVSNDTLEVITTTTTSKVFRLFIDKMVNSGSTMYVECVVNLCITTMPSDKCPDLCTGTSSSSLPLVESVFTRTYTVRSGPVSLLANPPAQTTENFTTLNNNAETTTPTPTTSKVTTPASSSTSSPTSNGAVITSTSRPTTSHGPGLATSTTTGVILTTVLMFLWVNIFS</sequence>
<keyword evidence="4" id="KW-0472">Membrane</keyword>
<feature type="domain" description="ZP" evidence="6">
    <location>
        <begin position="362"/>
        <end position="633"/>
    </location>
</feature>
<reference evidence="8" key="1">
    <citation type="submission" date="2020-03" db="EMBL/GenBank/DDBJ databases">
        <title>Intra-Species Differences in Population Size shape Life History and Genome Evolution.</title>
        <authorList>
            <person name="Willemsen D."/>
            <person name="Cui R."/>
            <person name="Valenzano D.R."/>
        </authorList>
    </citation>
    <scope>NUCLEOTIDE SEQUENCE</scope>
    <source>
        <strain evidence="8">GRZ</strain>
        <tissue evidence="8">Whole</tissue>
    </source>
</reference>
<gene>
    <name evidence="8" type="ORF">G4P62_007436</name>
</gene>
<evidence type="ECO:0000313" key="10">
    <source>
        <dbReference type="Proteomes" id="UP000822369"/>
    </source>
</evidence>
<keyword evidence="4" id="KW-0812">Transmembrane</keyword>
<feature type="compositionally biased region" description="Polar residues" evidence="3">
    <location>
        <begin position="700"/>
        <end position="713"/>
    </location>
</feature>
<keyword evidence="1 5" id="KW-0732">Signal</keyword>
<dbReference type="Proteomes" id="UP000822369">
    <property type="component" value="Chromosome 11"/>
</dbReference>
<evidence type="ECO:0000256" key="2">
    <source>
        <dbReference type="ARBA" id="ARBA00023157"/>
    </source>
</evidence>
<dbReference type="KEGG" id="nfu:107381784"/>
<feature type="chain" id="PRO_5038325666" evidence="5">
    <location>
        <begin position="22"/>
        <end position="740"/>
    </location>
</feature>
<proteinExistence type="predicted"/>
<dbReference type="SMART" id="SM00241">
    <property type="entry name" value="ZP"/>
    <property type="match status" value="1"/>
</dbReference>
<evidence type="ECO:0000256" key="5">
    <source>
        <dbReference type="SAM" id="SignalP"/>
    </source>
</evidence>
<dbReference type="Gene3D" id="2.60.40.3210">
    <property type="entry name" value="Zona pellucida, ZP-N domain"/>
    <property type="match status" value="1"/>
</dbReference>
<comment type="caution">
    <text evidence="8">The sequence shown here is derived from an EMBL/GenBank/DDBJ whole genome shotgun (WGS) entry which is preliminary data.</text>
</comment>
<evidence type="ECO:0000256" key="3">
    <source>
        <dbReference type="SAM" id="MobiDB-lite"/>
    </source>
</evidence>
<evidence type="ECO:0000256" key="4">
    <source>
        <dbReference type="SAM" id="Phobius"/>
    </source>
</evidence>
<dbReference type="EMBL" id="JAAVVJ010000011">
    <property type="protein sequence ID" value="KAF7212507.1"/>
    <property type="molecule type" value="Genomic_DNA"/>
</dbReference>
<protein>
    <submittedName>
        <fullName evidence="7">Transcript variant X1</fullName>
    </submittedName>
    <submittedName>
        <fullName evidence="8">Transcript variant X2</fullName>
    </submittedName>
    <submittedName>
        <fullName evidence="9">Transcript variant X3</fullName>
    </submittedName>
</protein>
<feature type="signal peptide" evidence="5">
    <location>
        <begin position="1"/>
        <end position="21"/>
    </location>
</feature>
<keyword evidence="4" id="KW-1133">Transmembrane helix</keyword>
<dbReference type="OMA" id="VCFVANT"/>
<organism evidence="8 10">
    <name type="scientific">Nothobranchius furzeri</name>
    <name type="common">Turquoise killifish</name>
    <dbReference type="NCBI Taxonomy" id="105023"/>
    <lineage>
        <taxon>Eukaryota</taxon>
        <taxon>Metazoa</taxon>
        <taxon>Chordata</taxon>
        <taxon>Craniata</taxon>
        <taxon>Vertebrata</taxon>
        <taxon>Euteleostomi</taxon>
        <taxon>Actinopterygii</taxon>
        <taxon>Neopterygii</taxon>
        <taxon>Teleostei</taxon>
        <taxon>Neoteleostei</taxon>
        <taxon>Acanthomorphata</taxon>
        <taxon>Ovalentaria</taxon>
        <taxon>Atherinomorphae</taxon>
        <taxon>Cyprinodontiformes</taxon>
        <taxon>Nothobranchiidae</taxon>
        <taxon>Nothobranchius</taxon>
    </lineage>
</organism>
<dbReference type="PROSITE" id="PS51034">
    <property type="entry name" value="ZP_2"/>
    <property type="match status" value="1"/>
</dbReference>
<accession>A0A9D2Y1M1</accession>
<name>A0A9D2Y1M1_NOTFU</name>
<evidence type="ECO:0000313" key="8">
    <source>
        <dbReference type="EMBL" id="KAF7212506.1"/>
    </source>
</evidence>
<dbReference type="InterPro" id="IPR001507">
    <property type="entry name" value="ZP_dom"/>
</dbReference>
<dbReference type="InterPro" id="IPR042235">
    <property type="entry name" value="ZP-C_dom"/>
</dbReference>
<evidence type="ECO:0000313" key="7">
    <source>
        <dbReference type="EMBL" id="KAF7212505.1"/>
    </source>
</evidence>
<dbReference type="AlphaFoldDB" id="A0A9D2Y1M1"/>
<dbReference type="PANTHER" id="PTHR14002:SF45">
    <property type="entry name" value="ZP DOMAIN-CONTAINING PROTEIN"/>
    <property type="match status" value="1"/>
</dbReference>
<evidence type="ECO:0000313" key="9">
    <source>
        <dbReference type="EMBL" id="KAF7212507.1"/>
    </source>
</evidence>
<feature type="region of interest" description="Disordered" evidence="3">
    <location>
        <begin position="656"/>
        <end position="720"/>
    </location>
</feature>
<feature type="compositionally biased region" description="Low complexity" evidence="3">
    <location>
        <begin position="662"/>
        <end position="699"/>
    </location>
</feature>
<keyword evidence="2" id="KW-1015">Disulfide bond</keyword>
<evidence type="ECO:0000256" key="1">
    <source>
        <dbReference type="ARBA" id="ARBA00022729"/>
    </source>
</evidence>
<dbReference type="EMBL" id="JAAVVJ010000011">
    <property type="protein sequence ID" value="KAF7212505.1"/>
    <property type="molecule type" value="Genomic_DNA"/>
</dbReference>
<dbReference type="PANTHER" id="PTHR14002">
    <property type="entry name" value="ENDOGLIN/TGF-BETA RECEPTOR TYPE III"/>
    <property type="match status" value="1"/>
</dbReference>
<dbReference type="EMBL" id="JAAVVJ010000011">
    <property type="protein sequence ID" value="KAF7212506.1"/>
    <property type="molecule type" value="Genomic_DNA"/>
</dbReference>
<dbReference type="Gene3D" id="2.60.40.4100">
    <property type="entry name" value="Zona pellucida, ZP-C domain"/>
    <property type="match status" value="1"/>
</dbReference>
<feature type="transmembrane region" description="Helical" evidence="4">
    <location>
        <begin position="717"/>
        <end position="739"/>
    </location>
</feature>